<dbReference type="EMBL" id="CP000076">
    <property type="protein sequence ID" value="AAY91306.1"/>
    <property type="molecule type" value="Genomic_DNA"/>
</dbReference>
<gene>
    <name evidence="2" type="ordered locus">PFL_2020</name>
</gene>
<dbReference type="HOGENOM" id="CLU_035218_0_0_6"/>
<dbReference type="STRING" id="220664.PFL_2020"/>
<evidence type="ECO:0000313" key="2">
    <source>
        <dbReference type="EMBL" id="AAY91306.1"/>
    </source>
</evidence>
<dbReference type="Pfam" id="PF24389">
    <property type="entry name" value="ORC-CDC6-like"/>
    <property type="match status" value="1"/>
</dbReference>
<accession>Q4KF44</accession>
<name>Q4KF44_PSEF5</name>
<dbReference type="InterPro" id="IPR027417">
    <property type="entry name" value="P-loop_NTPase"/>
</dbReference>
<dbReference type="InterPro" id="IPR056955">
    <property type="entry name" value="ORC-CDC6-like"/>
</dbReference>
<reference evidence="2 3" key="1">
    <citation type="journal article" date="2005" name="Nat. Biotechnol.">
        <title>Complete genome sequence of the plant commensal Pseudomonas fluorescens Pf-5.</title>
        <authorList>
            <person name="Paulsen I.T."/>
            <person name="Press C.M."/>
            <person name="Ravel J."/>
            <person name="Kobayashi D.Y."/>
            <person name="Myers G.S."/>
            <person name="Mavrodi D.V."/>
            <person name="DeBoy R.T."/>
            <person name="Seshadri R."/>
            <person name="Ren Q."/>
            <person name="Madupu R."/>
            <person name="Dodson R.J."/>
            <person name="Durkin A.S."/>
            <person name="Brinkac L.M."/>
            <person name="Daugherty S.C."/>
            <person name="Sullivan S.A."/>
            <person name="Rosovitz M.J."/>
            <person name="Gwinn M.L."/>
            <person name="Zhou L."/>
            <person name="Schneider D.J."/>
            <person name="Cartinhour S.W."/>
            <person name="Nelson W.C."/>
            <person name="Weidman J."/>
            <person name="Watkins K."/>
            <person name="Tran K."/>
            <person name="Khouri H."/>
            <person name="Pierson E.A."/>
            <person name="Pierson L.S.III."/>
            <person name="Thomashow L.S."/>
            <person name="Loper J.E."/>
        </authorList>
    </citation>
    <scope>NUCLEOTIDE SEQUENCE [LARGE SCALE GENOMIC DNA]</scope>
    <source>
        <strain evidence="3">ATCC BAA-477 / NRRL B-23932 / Pf-5</strain>
    </source>
</reference>
<dbReference type="AlphaFoldDB" id="Q4KF44"/>
<evidence type="ECO:0000313" key="3">
    <source>
        <dbReference type="Proteomes" id="UP000008540"/>
    </source>
</evidence>
<organism evidence="2 3">
    <name type="scientific">Pseudomonas fluorescens (strain ATCC BAA-477 / NRRL B-23932 / Pf-5)</name>
    <dbReference type="NCBI Taxonomy" id="220664"/>
    <lineage>
        <taxon>Bacteria</taxon>
        <taxon>Pseudomonadati</taxon>
        <taxon>Pseudomonadota</taxon>
        <taxon>Gammaproteobacteria</taxon>
        <taxon>Pseudomonadales</taxon>
        <taxon>Pseudomonadaceae</taxon>
        <taxon>Pseudomonas</taxon>
    </lineage>
</organism>
<feature type="transmembrane region" description="Helical" evidence="1">
    <location>
        <begin position="25"/>
        <end position="47"/>
    </location>
</feature>
<protein>
    <submittedName>
        <fullName evidence="2">Uncharacterized protein</fullName>
    </submittedName>
</protein>
<keyword evidence="1" id="KW-1133">Transmembrane helix</keyword>
<dbReference type="KEGG" id="pfl:PFL_2020"/>
<dbReference type="eggNOG" id="COG0542">
    <property type="taxonomic scope" value="Bacteria"/>
</dbReference>
<proteinExistence type="predicted"/>
<evidence type="ECO:0000256" key="1">
    <source>
        <dbReference type="SAM" id="Phobius"/>
    </source>
</evidence>
<sequence>MNRSFRCFARCTEITSYFNNVGAHIALMASQICFMLYWIGIIVNYFVRPRIKGMLFMVSPINTAVMSLRLRAERSTRDHLIQTFVDLDPLLTLLLTEDHQILYGRRGTGKTHALEYLANEVGNDSGLPVYMDMRTIGSSGGVYSDPGISLAERATRLLVDTLQAVHEQLLNAIMENSAGYDFSAIMPALDNYLDATAQVVVKGTVTKELSDQDRSTSVVGTSGELGVSATPSMKLGGSFSDSYESQTGYKRSESGVERHRVHFGALYKCLKEVCKNLKGKRVWVILDEWSEVPLDLQPYLADLLRRCLMTVSGITVKIGAIEQRTNFRIPDGAGSYIGVEVGADMTANTNLDDFMVFDNDQARASDFFENLIYKHLVSELPEGFLSSNKPSRELLRNMFTQSSSAFGEFVRAAEGVPRDAINILIFAAQQALNNPISIPHIRGAAKKWFQQGKEQALRDTRANLLLRWIVDEVIAHRQAKAFLLRSDQKYPLIEALFDARVLHIVKKGVSSNETPGVRYDVYSIDYGCYVDLMNTVKAPKGLFEASEGEGEDGFVDVPATDYRSIRRAILDIEKFEEAHTS</sequence>
<keyword evidence="1" id="KW-0472">Membrane</keyword>
<keyword evidence="1" id="KW-0812">Transmembrane</keyword>
<dbReference type="Proteomes" id="UP000008540">
    <property type="component" value="Chromosome"/>
</dbReference>
<dbReference type="SUPFAM" id="SSF52540">
    <property type="entry name" value="P-loop containing nucleoside triphosphate hydrolases"/>
    <property type="match status" value="1"/>
</dbReference>